<name>A0A212DB73_CEREH</name>
<dbReference type="GO" id="GO:0007099">
    <property type="term" value="P:centriole replication"/>
    <property type="evidence" value="ECO:0007669"/>
    <property type="project" value="InterPro"/>
</dbReference>
<feature type="region of interest" description="Disordered" evidence="2">
    <location>
        <begin position="1"/>
        <end position="31"/>
    </location>
</feature>
<feature type="compositionally biased region" description="Low complexity" evidence="2">
    <location>
        <begin position="753"/>
        <end position="766"/>
    </location>
</feature>
<dbReference type="AlphaFoldDB" id="A0A212DB73"/>
<dbReference type="PANTHER" id="PTHR34439">
    <property type="entry name" value="CENTROBIN"/>
    <property type="match status" value="1"/>
</dbReference>
<keyword evidence="1" id="KW-0175">Coiled coil</keyword>
<evidence type="ECO:0000313" key="3">
    <source>
        <dbReference type="EMBL" id="OWK15491.1"/>
    </source>
</evidence>
<feature type="region of interest" description="Disordered" evidence="2">
    <location>
        <begin position="649"/>
        <end position="681"/>
    </location>
</feature>
<feature type="coiled-coil region" evidence="1">
    <location>
        <begin position="478"/>
        <end position="544"/>
    </location>
</feature>
<organism evidence="3 4">
    <name type="scientific">Cervus elaphus hippelaphus</name>
    <name type="common">European red deer</name>
    <dbReference type="NCBI Taxonomy" id="46360"/>
    <lineage>
        <taxon>Eukaryota</taxon>
        <taxon>Metazoa</taxon>
        <taxon>Chordata</taxon>
        <taxon>Craniata</taxon>
        <taxon>Vertebrata</taxon>
        <taxon>Euteleostomi</taxon>
        <taxon>Mammalia</taxon>
        <taxon>Eutheria</taxon>
        <taxon>Laurasiatheria</taxon>
        <taxon>Artiodactyla</taxon>
        <taxon>Ruminantia</taxon>
        <taxon>Pecora</taxon>
        <taxon>Cervidae</taxon>
        <taxon>Cervinae</taxon>
        <taxon>Cervus</taxon>
    </lineage>
</organism>
<dbReference type="EMBL" id="MKHE01000005">
    <property type="protein sequence ID" value="OWK15491.1"/>
    <property type="molecule type" value="Genomic_DNA"/>
</dbReference>
<proteinExistence type="predicted"/>
<protein>
    <recommendedName>
        <fullName evidence="5">CNTROB</fullName>
    </recommendedName>
</protein>
<comment type="caution">
    <text evidence="3">The sequence shown here is derived from an EMBL/GenBank/DDBJ whole genome shotgun (WGS) entry which is preliminary data.</text>
</comment>
<dbReference type="GO" id="GO:0051299">
    <property type="term" value="P:centrosome separation"/>
    <property type="evidence" value="ECO:0007669"/>
    <property type="project" value="TreeGrafter"/>
</dbReference>
<dbReference type="PANTHER" id="PTHR34439:SF1">
    <property type="entry name" value="CENTROBIN"/>
    <property type="match status" value="1"/>
</dbReference>
<feature type="compositionally biased region" description="Polar residues" evidence="2">
    <location>
        <begin position="1"/>
        <end position="10"/>
    </location>
</feature>
<dbReference type="Proteomes" id="UP000242450">
    <property type="component" value="Chromosome 5"/>
</dbReference>
<evidence type="ECO:0000256" key="2">
    <source>
        <dbReference type="SAM" id="MobiDB-lite"/>
    </source>
</evidence>
<feature type="region of interest" description="Disordered" evidence="2">
    <location>
        <begin position="340"/>
        <end position="361"/>
    </location>
</feature>
<feature type="region of interest" description="Disordered" evidence="2">
    <location>
        <begin position="697"/>
        <end position="734"/>
    </location>
</feature>
<accession>A0A212DB73</accession>
<dbReference type="GO" id="GO:1902017">
    <property type="term" value="P:regulation of cilium assembly"/>
    <property type="evidence" value="ECO:0007669"/>
    <property type="project" value="InterPro"/>
</dbReference>
<feature type="coiled-coil region" evidence="1">
    <location>
        <begin position="158"/>
        <end position="185"/>
    </location>
</feature>
<gene>
    <name evidence="3" type="ORF">Celaphus_00000993</name>
</gene>
<dbReference type="InterPro" id="IPR038923">
    <property type="entry name" value="Centrobin"/>
</dbReference>
<evidence type="ECO:0000313" key="4">
    <source>
        <dbReference type="Proteomes" id="UP000242450"/>
    </source>
</evidence>
<dbReference type="GO" id="GO:0005814">
    <property type="term" value="C:centriole"/>
    <property type="evidence" value="ECO:0007669"/>
    <property type="project" value="TreeGrafter"/>
</dbReference>
<sequence>MATSDASPSSPLRAKDLLSESSEAPGLNQVSSEVTSQLYTSLHLSRQAESTARAQLYLPATSPPPHEVLDGLAQGLSHSLSVGLENNLKKKDGSKHIFEMESVRGQLQSMLQTSRDAAYPQAFEELFPRYTSLRPGPPLNPPDFQGLRDALDSEHTRRKHCERHIQNLQTRVLELQQQLAVAVTADRKKDIMIEQLDKTLARVVEGWNRHEAERTEVLRGLQEERQAAELTRSKQQETVTRLEQSLSEAMEALSREQEGARLQQREKETLEEERQALTMSLELEQQRCQVLQEELDEARAGQLSERRQLETLQVALEEERRSWAQQEHQLKERYQALQEESQAQLEREKGNNQREAQAAREAQQQLALVQSEVRRLEGELDTARRERDALQLEMSLVQAGYESQRIQMESELAVQLEQRVTERLAQAQESSLRQAASLRDHHRCLELAGCCLSTAAAVLSSHLCPLRKQLQELNGQHQQELSTQLAQFKVEIAEREERQQQVAQDYELRLAREQARVRELQSGNQQLEEQRVELVERLQAMLQAHWEEATRLLSTTTLLPHPPEPEKGERRIWMVPPMAVALKPVLQQSRETREELPGVPPPVLCSPSPDLSLLLGPTFQSQHSFQPLEPKPDLTSSSVEAFSAVGTFHPDHRAERPFPEEDPGSEGDGFLKEGLPPPSQLQGLKHFLHQLLETAPQSHENPSIDQLPPKPGPLTAPSWEETPQVPRLPPPVHKTKVPLAMASSLFRVHELPSAHSQSGGPSSGSPERGGDGPTSSRQLMEVSQLLRLYQARGWEALPAEDLLLYLKRLEHGSGGYHPGREGRRD</sequence>
<keyword evidence="4" id="KW-1185">Reference proteome</keyword>
<evidence type="ECO:0000256" key="1">
    <source>
        <dbReference type="SAM" id="Coils"/>
    </source>
</evidence>
<dbReference type="GO" id="GO:1902410">
    <property type="term" value="P:mitotic cytokinetic process"/>
    <property type="evidence" value="ECO:0007669"/>
    <property type="project" value="TreeGrafter"/>
</dbReference>
<dbReference type="OrthoDB" id="8190486at2759"/>
<dbReference type="GO" id="GO:0005813">
    <property type="term" value="C:centrosome"/>
    <property type="evidence" value="ECO:0007669"/>
    <property type="project" value="TreeGrafter"/>
</dbReference>
<feature type="compositionally biased region" description="Basic and acidic residues" evidence="2">
    <location>
        <begin position="649"/>
        <end position="659"/>
    </location>
</feature>
<feature type="region of interest" description="Disordered" evidence="2">
    <location>
        <begin position="748"/>
        <end position="779"/>
    </location>
</feature>
<reference evidence="3 4" key="1">
    <citation type="journal article" date="2018" name="Mol. Genet. Genomics">
        <title>The red deer Cervus elaphus genome CerEla1.0: sequencing, annotating, genes, and chromosomes.</title>
        <authorList>
            <person name="Bana N.A."/>
            <person name="Nyiri A."/>
            <person name="Nagy J."/>
            <person name="Frank K."/>
            <person name="Nagy T."/>
            <person name="Steger V."/>
            <person name="Schiller M."/>
            <person name="Lakatos P."/>
            <person name="Sugar L."/>
            <person name="Horn P."/>
            <person name="Barta E."/>
            <person name="Orosz L."/>
        </authorList>
    </citation>
    <scope>NUCLEOTIDE SEQUENCE [LARGE SCALE GENOMIC DNA]</scope>
    <source>
        <strain evidence="3">Hungarian</strain>
    </source>
</reference>
<evidence type="ECO:0008006" key="5">
    <source>
        <dbReference type="Google" id="ProtNLM"/>
    </source>
</evidence>